<dbReference type="AlphaFoldDB" id="A0A420HDU7"/>
<name>A0A420HDU7_9PEZI</name>
<keyword evidence="2 5" id="KW-0812">Transmembrane</keyword>
<keyword evidence="7" id="KW-0675">Receptor</keyword>
<evidence type="ECO:0000256" key="3">
    <source>
        <dbReference type="ARBA" id="ARBA00022989"/>
    </source>
</evidence>
<keyword evidence="8" id="KW-1185">Reference proteome</keyword>
<dbReference type="EMBL" id="MCBQ01020092">
    <property type="protein sequence ID" value="RKF55565.1"/>
    <property type="molecule type" value="Genomic_DNA"/>
</dbReference>
<reference evidence="7 8" key="1">
    <citation type="journal article" date="2018" name="BMC Genomics">
        <title>Comparative genome analyses reveal sequence features reflecting distinct modes of host-adaptation between dicot and monocot powdery mildew.</title>
        <authorList>
            <person name="Wu Y."/>
            <person name="Ma X."/>
            <person name="Pan Z."/>
            <person name="Kale S.D."/>
            <person name="Song Y."/>
            <person name="King H."/>
            <person name="Zhang Q."/>
            <person name="Presley C."/>
            <person name="Deng X."/>
            <person name="Wei C.I."/>
            <person name="Xiao S."/>
        </authorList>
    </citation>
    <scope>NUCLEOTIDE SEQUENCE [LARGE SCALE GENOMIC DNA]</scope>
    <source>
        <strain evidence="7">UMSG3</strain>
    </source>
</reference>
<dbReference type="Pfam" id="PF05462">
    <property type="entry name" value="Dicty_CAR"/>
    <property type="match status" value="1"/>
</dbReference>
<dbReference type="SUPFAM" id="SSF81321">
    <property type="entry name" value="Family A G protein-coupled receptor-like"/>
    <property type="match status" value="1"/>
</dbReference>
<gene>
    <name evidence="7" type="ORF">GcM3_200002</name>
</gene>
<evidence type="ECO:0000256" key="4">
    <source>
        <dbReference type="ARBA" id="ARBA00023136"/>
    </source>
</evidence>
<dbReference type="GO" id="GO:0007189">
    <property type="term" value="P:adenylate cyclase-activating G protein-coupled receptor signaling pathway"/>
    <property type="evidence" value="ECO:0007669"/>
    <property type="project" value="TreeGrafter"/>
</dbReference>
<dbReference type="PANTHER" id="PTHR23112:SF22">
    <property type="entry name" value="G-PROTEIN COUPLED RECEPTOR"/>
    <property type="match status" value="1"/>
</dbReference>
<evidence type="ECO:0000256" key="1">
    <source>
        <dbReference type="ARBA" id="ARBA00004141"/>
    </source>
</evidence>
<dbReference type="Proteomes" id="UP000283383">
    <property type="component" value="Unassembled WGS sequence"/>
</dbReference>
<dbReference type="PROSITE" id="PS50261">
    <property type="entry name" value="G_PROTEIN_RECEP_F2_4"/>
    <property type="match status" value="1"/>
</dbReference>
<evidence type="ECO:0000259" key="6">
    <source>
        <dbReference type="PROSITE" id="PS50261"/>
    </source>
</evidence>
<dbReference type="GO" id="GO:0007166">
    <property type="term" value="P:cell surface receptor signaling pathway"/>
    <property type="evidence" value="ECO:0007669"/>
    <property type="project" value="InterPro"/>
</dbReference>
<dbReference type="GO" id="GO:0004930">
    <property type="term" value="F:G protein-coupled receptor activity"/>
    <property type="evidence" value="ECO:0007669"/>
    <property type="project" value="TreeGrafter"/>
</dbReference>
<keyword evidence="3 5" id="KW-1133">Transmembrane helix</keyword>
<dbReference type="InterPro" id="IPR017981">
    <property type="entry name" value="GPCR_2-like_7TM"/>
</dbReference>
<dbReference type="PANTHER" id="PTHR23112">
    <property type="entry name" value="G PROTEIN-COUPLED RECEPTOR 157-RELATED"/>
    <property type="match status" value="1"/>
</dbReference>
<feature type="transmembrane region" description="Helical" evidence="5">
    <location>
        <begin position="191"/>
        <end position="213"/>
    </location>
</feature>
<accession>A0A420HDU7</accession>
<dbReference type="Gene3D" id="1.20.1070.10">
    <property type="entry name" value="Rhodopsin 7-helix transmembrane proteins"/>
    <property type="match status" value="1"/>
</dbReference>
<evidence type="ECO:0000256" key="2">
    <source>
        <dbReference type="ARBA" id="ARBA00022692"/>
    </source>
</evidence>
<proteinExistence type="predicted"/>
<feature type="transmembrane region" description="Helical" evidence="5">
    <location>
        <begin position="29"/>
        <end position="50"/>
    </location>
</feature>
<organism evidence="7 8">
    <name type="scientific">Golovinomyces cichoracearum</name>
    <dbReference type="NCBI Taxonomy" id="62708"/>
    <lineage>
        <taxon>Eukaryota</taxon>
        <taxon>Fungi</taxon>
        <taxon>Dikarya</taxon>
        <taxon>Ascomycota</taxon>
        <taxon>Pezizomycotina</taxon>
        <taxon>Leotiomycetes</taxon>
        <taxon>Erysiphales</taxon>
        <taxon>Erysiphaceae</taxon>
        <taxon>Golovinomyces</taxon>
    </lineage>
</organism>
<feature type="domain" description="G-protein coupled receptors family 2 profile 2" evidence="6">
    <location>
        <begin position="27"/>
        <end position="213"/>
    </location>
</feature>
<feature type="transmembrane region" description="Helical" evidence="5">
    <location>
        <begin position="147"/>
        <end position="167"/>
    </location>
</feature>
<feature type="transmembrane region" description="Helical" evidence="5">
    <location>
        <begin position="119"/>
        <end position="135"/>
    </location>
</feature>
<evidence type="ECO:0000313" key="7">
    <source>
        <dbReference type="EMBL" id="RKF55565.1"/>
    </source>
</evidence>
<sequence>MNSIYALSSLDNSTRLNVSVEKNYANLSIIERIGSVLSLAGTIFIVVTFLSSTSFHKPINRLVFYAAIGNIASNIATLIARSAVDRGQFNGALCQAQAFLIQMQVILVDNTRSFMPADVLWAFAMSLNVYFTFYWHYNAADLRGLEFYYILVCYGLPFIPALTFLFISTAEKGRVYGDAILWCWIAPGWDIFRIATFYGIVWVVILISLSIYIRAGKDIWIKRQQLRNNCASPPNPILIMKDPFGSEPIGQVMVSHTIETRSEHFIGSCDVEYPRSSAPDALRQASTDYRIEISANPKNREPSSYVPMEDFQSTPVRRYAAMEANRAIWSYTKVSALFFVAMMITWIPSSANRVYSLMYNGQDNFALHFVSAFVLPLQGLWNAIIYSTTSFEACRYDWNRLRKGEPLRSGFHAFIHGRSNIFSRASKNPYFQETDSVSKLPSTV</sequence>
<evidence type="ECO:0000313" key="8">
    <source>
        <dbReference type="Proteomes" id="UP000283383"/>
    </source>
</evidence>
<dbReference type="STRING" id="62708.A0A420HDU7"/>
<evidence type="ECO:0000256" key="5">
    <source>
        <dbReference type="SAM" id="Phobius"/>
    </source>
</evidence>
<feature type="transmembrane region" description="Helical" evidence="5">
    <location>
        <begin position="327"/>
        <end position="347"/>
    </location>
</feature>
<protein>
    <submittedName>
        <fullName evidence="7">Putative g-protein coupled receptor</fullName>
    </submittedName>
</protein>
<comment type="subcellular location">
    <subcellularLocation>
        <location evidence="1">Membrane</location>
        <topology evidence="1">Multi-pass membrane protein</topology>
    </subcellularLocation>
</comment>
<dbReference type="GO" id="GO:0005886">
    <property type="term" value="C:plasma membrane"/>
    <property type="evidence" value="ECO:0007669"/>
    <property type="project" value="TreeGrafter"/>
</dbReference>
<keyword evidence="4 5" id="KW-0472">Membrane</keyword>
<feature type="transmembrane region" description="Helical" evidence="5">
    <location>
        <begin position="367"/>
        <end position="386"/>
    </location>
</feature>
<feature type="transmembrane region" description="Helical" evidence="5">
    <location>
        <begin position="62"/>
        <end position="80"/>
    </location>
</feature>
<comment type="caution">
    <text evidence="7">The sequence shown here is derived from an EMBL/GenBank/DDBJ whole genome shotgun (WGS) entry which is preliminary data.</text>
</comment>